<comment type="catalytic activity">
    <reaction evidence="14">
        <text>Preferential cleavage: (Ac)2-L-Lys-D-Ala-|-D-Ala. Also transpeptidation of peptidyl-alanyl moieties that are N-acyl substituents of D-alanine.</text>
        <dbReference type="EC" id="3.4.16.4"/>
    </reaction>
</comment>
<dbReference type="GO" id="GO:0009252">
    <property type="term" value="P:peptidoglycan biosynthetic process"/>
    <property type="evidence" value="ECO:0007669"/>
    <property type="project" value="UniProtKB-KW"/>
</dbReference>
<evidence type="ECO:0000256" key="11">
    <source>
        <dbReference type="ARBA" id="ARBA00023136"/>
    </source>
</evidence>
<evidence type="ECO:0000256" key="8">
    <source>
        <dbReference type="ARBA" id="ARBA00022801"/>
    </source>
</evidence>
<keyword evidence="10" id="KW-0573">Peptidoglycan synthesis</keyword>
<evidence type="ECO:0000313" key="19">
    <source>
        <dbReference type="Proteomes" id="UP000727506"/>
    </source>
</evidence>
<proteinExistence type="inferred from homology"/>
<keyword evidence="9" id="KW-0133">Cell shape</keyword>
<evidence type="ECO:0000256" key="12">
    <source>
        <dbReference type="ARBA" id="ARBA00023268"/>
    </source>
</evidence>
<evidence type="ECO:0000256" key="2">
    <source>
        <dbReference type="ARBA" id="ARBA00007090"/>
    </source>
</evidence>
<dbReference type="InterPro" id="IPR023346">
    <property type="entry name" value="Lysozyme-like_dom_sf"/>
</dbReference>
<dbReference type="Proteomes" id="UP000727506">
    <property type="component" value="Unassembled WGS sequence"/>
</dbReference>
<evidence type="ECO:0000256" key="10">
    <source>
        <dbReference type="ARBA" id="ARBA00022984"/>
    </source>
</evidence>
<keyword evidence="5" id="KW-0645">Protease</keyword>
<evidence type="ECO:0000313" key="18">
    <source>
        <dbReference type="EMBL" id="MBS6941534.1"/>
    </source>
</evidence>
<evidence type="ECO:0000256" key="9">
    <source>
        <dbReference type="ARBA" id="ARBA00022960"/>
    </source>
</evidence>
<comment type="similarity">
    <text evidence="2">In the C-terminal section; belongs to the transpeptidase family.</text>
</comment>
<comment type="catalytic activity">
    <reaction evidence="15">
        <text>[GlcNAc-(1-&gt;4)-Mur2Ac(oyl-L-Ala-gamma-D-Glu-L-Lys-D-Ala-D-Ala)](n)-di-trans,octa-cis-undecaprenyl diphosphate + beta-D-GlcNAc-(1-&gt;4)-Mur2Ac(oyl-L-Ala-gamma-D-Glu-L-Lys-D-Ala-D-Ala)-di-trans,octa-cis-undecaprenyl diphosphate = [GlcNAc-(1-&gt;4)-Mur2Ac(oyl-L-Ala-gamma-D-Glu-L-Lys-D-Ala-D-Ala)](n+1)-di-trans,octa-cis-undecaprenyl diphosphate + di-trans,octa-cis-undecaprenyl diphosphate + H(+)</text>
        <dbReference type="Rhea" id="RHEA:23708"/>
        <dbReference type="Rhea" id="RHEA-COMP:9602"/>
        <dbReference type="Rhea" id="RHEA-COMP:9603"/>
        <dbReference type="ChEBI" id="CHEBI:15378"/>
        <dbReference type="ChEBI" id="CHEBI:58405"/>
        <dbReference type="ChEBI" id="CHEBI:60033"/>
        <dbReference type="ChEBI" id="CHEBI:78435"/>
        <dbReference type="EC" id="2.4.99.28"/>
    </reaction>
</comment>
<dbReference type="GO" id="GO:0071555">
    <property type="term" value="P:cell wall organization"/>
    <property type="evidence" value="ECO:0007669"/>
    <property type="project" value="UniProtKB-KW"/>
</dbReference>
<dbReference type="Pfam" id="PF00912">
    <property type="entry name" value="Transgly"/>
    <property type="match status" value="1"/>
</dbReference>
<dbReference type="EMBL" id="JAGZSV010000214">
    <property type="protein sequence ID" value="MBS6941534.1"/>
    <property type="molecule type" value="Genomic_DNA"/>
</dbReference>
<keyword evidence="16" id="KW-0812">Transmembrane</keyword>
<keyword evidence="4" id="KW-1003">Cell membrane</keyword>
<evidence type="ECO:0000256" key="13">
    <source>
        <dbReference type="ARBA" id="ARBA00023316"/>
    </source>
</evidence>
<dbReference type="InterPro" id="IPR001264">
    <property type="entry name" value="Glyco_trans_51"/>
</dbReference>
<comment type="subcellular location">
    <subcellularLocation>
        <location evidence="1">Cell membrane</location>
    </subcellularLocation>
</comment>
<evidence type="ECO:0000256" key="7">
    <source>
        <dbReference type="ARBA" id="ARBA00022679"/>
    </source>
</evidence>
<keyword evidence="7" id="KW-0808">Transferase</keyword>
<accession>A0A943UUE3</accession>
<keyword evidence="12" id="KW-0511">Multifunctional enzyme</keyword>
<evidence type="ECO:0000256" key="4">
    <source>
        <dbReference type="ARBA" id="ARBA00022475"/>
    </source>
</evidence>
<evidence type="ECO:0000259" key="17">
    <source>
        <dbReference type="Pfam" id="PF00912"/>
    </source>
</evidence>
<dbReference type="InterPro" id="IPR050396">
    <property type="entry name" value="Glycosyltr_51/Transpeptidase"/>
</dbReference>
<dbReference type="GO" id="GO:0030288">
    <property type="term" value="C:outer membrane-bounded periplasmic space"/>
    <property type="evidence" value="ECO:0007669"/>
    <property type="project" value="TreeGrafter"/>
</dbReference>
<dbReference type="GO" id="GO:0009002">
    <property type="term" value="F:serine-type D-Ala-D-Ala carboxypeptidase activity"/>
    <property type="evidence" value="ECO:0007669"/>
    <property type="project" value="UniProtKB-EC"/>
</dbReference>
<dbReference type="GO" id="GO:0005886">
    <property type="term" value="C:plasma membrane"/>
    <property type="evidence" value="ECO:0007669"/>
    <property type="project" value="UniProtKB-SubCell"/>
</dbReference>
<feature type="domain" description="Glycosyl transferase family 51" evidence="17">
    <location>
        <begin position="67"/>
        <end position="233"/>
    </location>
</feature>
<evidence type="ECO:0000256" key="5">
    <source>
        <dbReference type="ARBA" id="ARBA00022645"/>
    </source>
</evidence>
<keyword evidence="13" id="KW-0961">Cell wall biogenesis/degradation</keyword>
<evidence type="ECO:0000256" key="15">
    <source>
        <dbReference type="ARBA" id="ARBA00049902"/>
    </source>
</evidence>
<dbReference type="GO" id="GO:0008955">
    <property type="term" value="F:peptidoglycan glycosyltransferase activity"/>
    <property type="evidence" value="ECO:0007669"/>
    <property type="project" value="UniProtKB-EC"/>
</dbReference>
<evidence type="ECO:0000256" key="1">
    <source>
        <dbReference type="ARBA" id="ARBA00004236"/>
    </source>
</evidence>
<dbReference type="SUPFAM" id="SSF53955">
    <property type="entry name" value="Lysozyme-like"/>
    <property type="match status" value="1"/>
</dbReference>
<dbReference type="GO" id="GO:0008360">
    <property type="term" value="P:regulation of cell shape"/>
    <property type="evidence" value="ECO:0007669"/>
    <property type="project" value="UniProtKB-KW"/>
</dbReference>
<dbReference type="InterPro" id="IPR036950">
    <property type="entry name" value="PBP_transglycosylase"/>
</dbReference>
<gene>
    <name evidence="18" type="ORF">KH142_08735</name>
</gene>
<protein>
    <submittedName>
        <fullName evidence="18">Transglycosylase domain-containing protein</fullName>
    </submittedName>
</protein>
<evidence type="ECO:0000256" key="14">
    <source>
        <dbReference type="ARBA" id="ARBA00034000"/>
    </source>
</evidence>
<feature type="transmembrane region" description="Helical" evidence="16">
    <location>
        <begin position="23"/>
        <end position="44"/>
    </location>
</feature>
<dbReference type="PANTHER" id="PTHR32282">
    <property type="entry name" value="BINDING PROTEIN TRANSPEPTIDASE, PUTATIVE-RELATED"/>
    <property type="match status" value="1"/>
</dbReference>
<keyword evidence="8" id="KW-0378">Hydrolase</keyword>
<name>A0A943UUE3_9ACTN</name>
<reference evidence="18" key="1">
    <citation type="submission" date="2021-02" db="EMBL/GenBank/DDBJ databases">
        <title>Infant gut strain persistence is associated with maternal origin, phylogeny, and functional potential including surface adhesion and iron acquisition.</title>
        <authorList>
            <person name="Lou Y.C."/>
        </authorList>
    </citation>
    <scope>NUCLEOTIDE SEQUENCE</scope>
    <source>
        <strain evidence="18">L2_039_000G1_dasL2_039_000G1_concoct_11</strain>
    </source>
</reference>
<keyword evidence="16" id="KW-1133">Transmembrane helix</keyword>
<evidence type="ECO:0000256" key="16">
    <source>
        <dbReference type="SAM" id="Phobius"/>
    </source>
</evidence>
<evidence type="ECO:0000256" key="6">
    <source>
        <dbReference type="ARBA" id="ARBA00022676"/>
    </source>
</evidence>
<keyword evidence="11 16" id="KW-0472">Membrane</keyword>
<dbReference type="Gene3D" id="1.10.3810.10">
    <property type="entry name" value="Biosynthetic peptidoglycan transglycosylase-like"/>
    <property type="match status" value="1"/>
</dbReference>
<keyword evidence="6" id="KW-0328">Glycosyltransferase</keyword>
<dbReference type="FunFam" id="1.10.3810.10:FF:000001">
    <property type="entry name" value="Penicillin-binding protein 1A"/>
    <property type="match status" value="1"/>
</dbReference>
<dbReference type="AlphaFoldDB" id="A0A943UUE3"/>
<comment type="caution">
    <text evidence="18">The sequence shown here is derived from an EMBL/GenBank/DDBJ whole genome shotgun (WGS) entry which is preliminary data.</text>
</comment>
<evidence type="ECO:0000256" key="3">
    <source>
        <dbReference type="ARBA" id="ARBA00007739"/>
    </source>
</evidence>
<comment type="similarity">
    <text evidence="3">In the N-terminal section; belongs to the glycosyltransferase 51 family.</text>
</comment>
<dbReference type="PANTHER" id="PTHR32282:SF11">
    <property type="entry name" value="PENICILLIN-BINDING PROTEIN 1B"/>
    <property type="match status" value="1"/>
</dbReference>
<organism evidence="18 19">
    <name type="scientific">Slackia piriformis</name>
    <dbReference type="NCBI Taxonomy" id="626934"/>
    <lineage>
        <taxon>Bacteria</taxon>
        <taxon>Bacillati</taxon>
        <taxon>Actinomycetota</taxon>
        <taxon>Coriobacteriia</taxon>
        <taxon>Eggerthellales</taxon>
        <taxon>Eggerthellaceae</taxon>
        <taxon>Slackia</taxon>
    </lineage>
</organism>
<sequence>MRRPAYTNDISKKSGLVKALRTIVKWTLIAALALSVGLCAWFALRGYGLYAQAAEAKSVDEMAEGIREQAHFVELENLPQTYLDAVVSVEDHRFYRHPGFDILATGRALINDLKAGAIVEGGSTITQQLAKNEFFTQEQVVERKIAEVFMAFDIESRLDKEEILELYVNSIYFGDGHYGIADACQGYLGKAPEAMNDWESVLLAGVPNAPSVYAPTQNFDLARQRQQQVLGRMVKYGALTQAQADEIAAQTPYALTSTA</sequence>
<keyword evidence="5" id="KW-0121">Carboxypeptidase</keyword>